<organism evidence="1 2">
    <name type="scientific">Vaccinium darrowii</name>
    <dbReference type="NCBI Taxonomy" id="229202"/>
    <lineage>
        <taxon>Eukaryota</taxon>
        <taxon>Viridiplantae</taxon>
        <taxon>Streptophyta</taxon>
        <taxon>Embryophyta</taxon>
        <taxon>Tracheophyta</taxon>
        <taxon>Spermatophyta</taxon>
        <taxon>Magnoliopsida</taxon>
        <taxon>eudicotyledons</taxon>
        <taxon>Gunneridae</taxon>
        <taxon>Pentapetalae</taxon>
        <taxon>asterids</taxon>
        <taxon>Ericales</taxon>
        <taxon>Ericaceae</taxon>
        <taxon>Vaccinioideae</taxon>
        <taxon>Vaccinieae</taxon>
        <taxon>Vaccinium</taxon>
    </lineage>
</organism>
<reference evidence="1 2" key="1">
    <citation type="journal article" date="2021" name="Hortic Res">
        <title>High-quality reference genome and annotation aids understanding of berry development for evergreen blueberry (Vaccinium darrowii).</title>
        <authorList>
            <person name="Yu J."/>
            <person name="Hulse-Kemp A.M."/>
            <person name="Babiker E."/>
            <person name="Staton M."/>
        </authorList>
    </citation>
    <scope>NUCLEOTIDE SEQUENCE [LARGE SCALE GENOMIC DNA]</scope>
    <source>
        <strain evidence="2">cv. NJ 8807/NJ 8810</strain>
        <tissue evidence="1">Young leaf</tissue>
    </source>
</reference>
<name>A0ACB7X1Y5_9ERIC</name>
<gene>
    <name evidence="1" type="ORF">Vadar_019456</name>
</gene>
<keyword evidence="2" id="KW-1185">Reference proteome</keyword>
<sequence length="1239" mass="138801">MVRGQLGDSGFGGNSIGGSKCVDKPPKVNWLQHANALDSFSNQKELLSSNFLFSLSKQKPPTEESARLMACQVLNLPSVQRTQVDKAWQVLCSGQLSCRNYVKPGKTVPVLKDVSNQSSQNVRRTTQQYQQSPSDIENKYSGHTQTHKDSSATNAKFINEPSKSMGTSFPFHPSEVDKVGNVARGQNEGYGSTVNSFHAQNKNETFSNHMAHTNQANGLSRDCLDDDDILENIDVDQIVLEHYQSTSTPQPSISKLPPITPTVDKNDALRTEETSLPLELRLDCSHGFMLGLCPEASNHLQDMKDMLIAISNELLDNFDLSSDQIDKLRQDRSASHPVSDLSNTSLHLTIRLQLNKQVQQLEKYLRATSVNDERQKSHFSTSTSPPRAFQYETPPTSSFRADYMRSDAQSYICNGSNLNDRWNSFSSVDGFGASSFPVEREQYVPKYSDVNYIEGSNDKKWSSRDFPWTKKMEESNKTYFGNHSFRPNQREVINATMSGHDVFVLMPTGGGKSLTYQLPALIYPGITLVISPLVSLIQDQIMHLLQANIRAAYLSANMEWTEQQEILRELCSDYSDYKLLYVTPEKVARSDVLIRHLESLNARELLARIVIDEAHCVSQWGHDFRPDYQGLGILKQKFPNTPVLALTATATASVKEDVVQALGLVNCIVFRQSFNRPNLRYSVFPKTKKCVEDIDRFIREKHFDECGIVYCLSRMDCEKVAEKLQECGHKAAFYHGSMDPAKRAFIQKQWSKDEINVICATVAFGMGINKPDVRFVIHHSLPKSIEGYHQECGRAGRDGQHASCVLYYSYSDYIRLKHMVTQGAAEQSPWTSSSKNTNMGNPGRIMETNTDNIRRMVSYCENDVDCRRLLQLIHFGEKFDSFNCKGTCDNCATAKSFIEKDVTETAKHLVEIVKLTGQQFSSSHILEVYRGSLNQFVKKHNHNTLKLHGAGKHLAKGEASRILHHLVVEDFLVEDVKKSDVYGSISSIIKVNASKAYNLCVGGQKITLRFPSSINALKPSKSGATPAKGSLIPGRQSPPQETPAQPQPEVDSNLSATLYTALRRLRTLLVREATEEVNAYHIFGNAVLRNISKRIPRTKEELLEVHGIGAVKLNKYGDRVLETVEATIQEYYGAEKNNSGSNGSSDSAKRRRDGAKVSGGGSKDDDNFMESTGRSKKRVMKKPNISPQFVDFSQSDYYDDSLNDPDFDPSNFDNENNFSDPMVDQNGGRVLPSWSMPLP</sequence>
<proteinExistence type="predicted"/>
<protein>
    <submittedName>
        <fullName evidence="1">Uncharacterized protein</fullName>
    </submittedName>
</protein>
<dbReference type="Proteomes" id="UP000828048">
    <property type="component" value="Chromosome 2"/>
</dbReference>
<evidence type="ECO:0000313" key="1">
    <source>
        <dbReference type="EMBL" id="KAH7834762.1"/>
    </source>
</evidence>
<accession>A0ACB7X1Y5</accession>
<comment type="caution">
    <text evidence="1">The sequence shown here is derived from an EMBL/GenBank/DDBJ whole genome shotgun (WGS) entry which is preliminary data.</text>
</comment>
<evidence type="ECO:0000313" key="2">
    <source>
        <dbReference type="Proteomes" id="UP000828048"/>
    </source>
</evidence>
<dbReference type="EMBL" id="CM037152">
    <property type="protein sequence ID" value="KAH7834762.1"/>
    <property type="molecule type" value="Genomic_DNA"/>
</dbReference>